<dbReference type="InterPro" id="IPR027417">
    <property type="entry name" value="P-loop_NTPase"/>
</dbReference>
<evidence type="ECO:0008006" key="3">
    <source>
        <dbReference type="Google" id="ProtNLM"/>
    </source>
</evidence>
<dbReference type="OrthoDB" id="7349128at2"/>
<gene>
    <name evidence="1" type="ORF">EGY25_09185</name>
</gene>
<name>A0A4Y9S0P1_9CAUL</name>
<dbReference type="Pfam" id="PF05621">
    <property type="entry name" value="TniB"/>
    <property type="match status" value="1"/>
</dbReference>
<proteinExistence type="predicted"/>
<reference evidence="1 2" key="1">
    <citation type="submission" date="2019-03" db="EMBL/GenBank/DDBJ databases">
        <title>Draft genome of Brevundimonas sp. a heavy metal resistant soil bacteria.</title>
        <authorList>
            <person name="Soto J."/>
        </authorList>
    </citation>
    <scope>NUCLEOTIDE SEQUENCE [LARGE SCALE GENOMIC DNA]</scope>
    <source>
        <strain evidence="1 2">B-10</strain>
    </source>
</reference>
<sequence>MIGKFETIFIRYPPHIEFHGRCDYLQQLGRETKGLPQKGMRVLAPSGSGKTTAADAYIRMALTTRSPGGSAKPIVKVSLASATTVKKLFQSILDQFQDGFSDRGTEHGLRKRAMACFERFESELLIIDEVQHLNFRSTASNDVTDALKALLDMGVVPIVFLGTEDAQPMFERNLQLNGRLLPPCDFKPLFAANKGDMTLLGGYVEELDAEICRLGLMPEVGRLNTPWVLAALQQVSGGMVGRVSRLAQAALEIAIRRGATRLEPYDLAEAVDRWAIPQAFVEFNPFRVGLR</sequence>
<dbReference type="Gene3D" id="3.40.50.300">
    <property type="entry name" value="P-loop containing nucleotide triphosphate hydrolases"/>
    <property type="match status" value="1"/>
</dbReference>
<dbReference type="SUPFAM" id="SSF52540">
    <property type="entry name" value="P-loop containing nucleoside triphosphate hydrolases"/>
    <property type="match status" value="1"/>
</dbReference>
<dbReference type="AlphaFoldDB" id="A0A4Y9S0P1"/>
<protein>
    <recommendedName>
        <fullName evidence="3">AAA+ ATPase domain-containing protein</fullName>
    </recommendedName>
</protein>
<accession>A0A4Y9S0P1</accession>
<dbReference type="InterPro" id="IPR008868">
    <property type="entry name" value="TniB"/>
</dbReference>
<dbReference type="Proteomes" id="UP000298216">
    <property type="component" value="Unassembled WGS sequence"/>
</dbReference>
<comment type="caution">
    <text evidence="1">The sequence shown here is derived from an EMBL/GenBank/DDBJ whole genome shotgun (WGS) entry which is preliminary data.</text>
</comment>
<keyword evidence="2" id="KW-1185">Reference proteome</keyword>
<evidence type="ECO:0000313" key="2">
    <source>
        <dbReference type="Proteomes" id="UP000298216"/>
    </source>
</evidence>
<evidence type="ECO:0000313" key="1">
    <source>
        <dbReference type="EMBL" id="TFW13118.1"/>
    </source>
</evidence>
<dbReference type="EMBL" id="SPVH01000006">
    <property type="protein sequence ID" value="TFW13118.1"/>
    <property type="molecule type" value="Genomic_DNA"/>
</dbReference>
<organism evidence="1 2">
    <name type="scientific">Brevundimonas intermedia</name>
    <dbReference type="NCBI Taxonomy" id="74315"/>
    <lineage>
        <taxon>Bacteria</taxon>
        <taxon>Pseudomonadati</taxon>
        <taxon>Pseudomonadota</taxon>
        <taxon>Alphaproteobacteria</taxon>
        <taxon>Caulobacterales</taxon>
        <taxon>Caulobacteraceae</taxon>
        <taxon>Brevundimonas</taxon>
    </lineage>
</organism>